<dbReference type="Proteomes" id="UP000054092">
    <property type="component" value="Unassembled WGS sequence"/>
</dbReference>
<name>A0A101HS18_9BACT</name>
<dbReference type="AlphaFoldDB" id="A0A101HS18"/>
<reference evidence="3" key="1">
    <citation type="journal article" date="2015" name="MBio">
        <title>Genome-Resolved Metagenomic Analysis Reveals Roles for Candidate Phyla and Other Microbial Community Members in Biogeochemical Transformations in Oil Reservoirs.</title>
        <authorList>
            <person name="Hu P."/>
            <person name="Tom L."/>
            <person name="Singh A."/>
            <person name="Thomas B.C."/>
            <person name="Baker B.J."/>
            <person name="Piceno Y.M."/>
            <person name="Andersen G.L."/>
            <person name="Banfield J.F."/>
        </authorList>
    </citation>
    <scope>NUCLEOTIDE SEQUENCE [LARGE SCALE GENOMIC DNA]</scope>
</reference>
<feature type="transmembrane region" description="Helical" evidence="1">
    <location>
        <begin position="58"/>
        <end position="77"/>
    </location>
</feature>
<keyword evidence="1" id="KW-0472">Membrane</keyword>
<comment type="caution">
    <text evidence="2">The sequence shown here is derived from an EMBL/GenBank/DDBJ whole genome shotgun (WGS) entry which is preliminary data.</text>
</comment>
<keyword evidence="1" id="KW-0812">Transmembrane</keyword>
<feature type="transmembrane region" description="Helical" evidence="1">
    <location>
        <begin position="12"/>
        <end position="33"/>
    </location>
</feature>
<keyword evidence="1" id="KW-1133">Transmembrane helix</keyword>
<proteinExistence type="predicted"/>
<evidence type="ECO:0000313" key="2">
    <source>
        <dbReference type="EMBL" id="KUK81995.1"/>
    </source>
</evidence>
<dbReference type="PATRIC" id="fig|1184387.3.peg.517"/>
<evidence type="ECO:0000313" key="3">
    <source>
        <dbReference type="Proteomes" id="UP000054092"/>
    </source>
</evidence>
<evidence type="ECO:0000256" key="1">
    <source>
        <dbReference type="SAM" id="Phobius"/>
    </source>
</evidence>
<organism evidence="2 3">
    <name type="scientific">Mesotoga prima</name>
    <dbReference type="NCBI Taxonomy" id="1184387"/>
    <lineage>
        <taxon>Bacteria</taxon>
        <taxon>Thermotogati</taxon>
        <taxon>Thermotogota</taxon>
        <taxon>Thermotogae</taxon>
        <taxon>Kosmotogales</taxon>
        <taxon>Kosmotogaceae</taxon>
        <taxon>Mesotoga</taxon>
    </lineage>
</organism>
<protein>
    <submittedName>
        <fullName evidence="2">Uncharacterized protein</fullName>
    </submittedName>
</protein>
<dbReference type="EMBL" id="LGGP01000021">
    <property type="protein sequence ID" value="KUK81995.1"/>
    <property type="molecule type" value="Genomic_DNA"/>
</dbReference>
<accession>A0A101HS18</accession>
<sequence>MGSYGGSLMEFVSNFFFVIAMGALFLSLIFFEIGTKKVRRPKSEVKPEDYKPYDRKGWYSLLAAGGFLGLSLLFALIF</sequence>
<gene>
    <name evidence="2" type="ORF">XD94_0218</name>
</gene>